<dbReference type="Proteomes" id="UP001562354">
    <property type="component" value="Unassembled WGS sequence"/>
</dbReference>
<feature type="compositionally biased region" description="Low complexity" evidence="7">
    <location>
        <begin position="21"/>
        <end position="33"/>
    </location>
</feature>
<evidence type="ECO:0000256" key="7">
    <source>
        <dbReference type="SAM" id="MobiDB-lite"/>
    </source>
</evidence>
<reference evidence="8 9" key="1">
    <citation type="submission" date="2024-07" db="EMBL/GenBank/DDBJ databases">
        <title>Draft sequence of the Neodothiora populina.</title>
        <authorList>
            <person name="Drown D.D."/>
            <person name="Schuette U.S."/>
            <person name="Buechlein A.B."/>
            <person name="Rusch D.R."/>
            <person name="Winton L.W."/>
            <person name="Adams G.A."/>
        </authorList>
    </citation>
    <scope>NUCLEOTIDE SEQUENCE [LARGE SCALE GENOMIC DNA]</scope>
    <source>
        <strain evidence="8 9">CPC 39397</strain>
    </source>
</reference>
<dbReference type="EMBL" id="JBFMKM010000012">
    <property type="protein sequence ID" value="KAL1302493.1"/>
    <property type="molecule type" value="Genomic_DNA"/>
</dbReference>
<evidence type="ECO:0000256" key="5">
    <source>
        <dbReference type="ARBA" id="ARBA00023242"/>
    </source>
</evidence>
<feature type="region of interest" description="Disordered" evidence="7">
    <location>
        <begin position="1"/>
        <end position="88"/>
    </location>
</feature>
<comment type="similarity">
    <text evidence="6">Belongs to the NFYA/HAP2 subunit family.</text>
</comment>
<evidence type="ECO:0000256" key="2">
    <source>
        <dbReference type="ARBA" id="ARBA00023015"/>
    </source>
</evidence>
<feature type="compositionally biased region" description="Low complexity" evidence="7">
    <location>
        <begin position="67"/>
        <end position="79"/>
    </location>
</feature>
<dbReference type="Pfam" id="PF02045">
    <property type="entry name" value="CBFB_NFYA"/>
    <property type="match status" value="1"/>
</dbReference>
<dbReference type="Gene3D" id="6.10.250.2430">
    <property type="match status" value="1"/>
</dbReference>
<evidence type="ECO:0000256" key="4">
    <source>
        <dbReference type="ARBA" id="ARBA00023163"/>
    </source>
</evidence>
<evidence type="ECO:0000313" key="9">
    <source>
        <dbReference type="Proteomes" id="UP001562354"/>
    </source>
</evidence>
<accession>A0ABR3P8J7</accession>
<name>A0ABR3P8J7_9PEZI</name>
<dbReference type="PANTHER" id="PTHR12632">
    <property type="entry name" value="TRANSCRIPTION FACTOR NF-Y ALPHA-RELATED"/>
    <property type="match status" value="1"/>
</dbReference>
<keyword evidence="9" id="KW-1185">Reference proteome</keyword>
<dbReference type="InterPro" id="IPR001289">
    <property type="entry name" value="NFYA"/>
</dbReference>
<gene>
    <name evidence="8" type="ORF">AAFC00_002883</name>
</gene>
<protein>
    <recommendedName>
        <fullName evidence="6">Transcriptional activator HAP2</fullName>
    </recommendedName>
</protein>
<proteinExistence type="inferred from homology"/>
<sequence length="375" mass="40249">MDQYGYGQSHGHNPYAPPPHNSSNNNGGNNNNNAGVAATSPAQQNQMHPSQNQVSPILSSQNHGYAQQQQQQSQQQTQQPNNTATHQVMSQMGYPQTYVSGMQHYNGLTQAAAMAATAAASGYPSANYGMSDQAMPAMTQDPTRASPRMNGAGVKPEQQRQGPRSPSQNQMNLPSSLAGQMVMPQTAQAAMQQRRMSTMSSPAVQAPPPSMNHRASVSGQMVQQQAQQTQRHASPETATGAAEESPLYVNAKQFHRILKRRMARQKLEDHLRLTSKGRKPYLHESRHNHAMRRPRGPGGRFLTAEEVAALDENGGGVDGDGANDGAALSNGTSNNKRKAADIGDGVKVSTKKAKSLKPNAPKPSNVSDEDDEDDG</sequence>
<keyword evidence="4 6" id="KW-0804">Transcription</keyword>
<comment type="caution">
    <text evidence="8">The sequence shown here is derived from an EMBL/GenBank/DDBJ whole genome shotgun (WGS) entry which is preliminary data.</text>
</comment>
<dbReference type="SMART" id="SM00521">
    <property type="entry name" value="CBF"/>
    <property type="match status" value="1"/>
</dbReference>
<dbReference type="GeneID" id="95976585"/>
<feature type="region of interest" description="Disordered" evidence="7">
    <location>
        <begin position="133"/>
        <end position="174"/>
    </location>
</feature>
<evidence type="ECO:0000256" key="3">
    <source>
        <dbReference type="ARBA" id="ARBA00023125"/>
    </source>
</evidence>
<keyword evidence="5 6" id="KW-0539">Nucleus</keyword>
<dbReference type="PRINTS" id="PR00616">
    <property type="entry name" value="CCAATSUBUNTB"/>
</dbReference>
<feature type="compositionally biased region" description="Low complexity" evidence="7">
    <location>
        <begin position="221"/>
        <end position="230"/>
    </location>
</feature>
<evidence type="ECO:0000313" key="8">
    <source>
        <dbReference type="EMBL" id="KAL1302493.1"/>
    </source>
</evidence>
<evidence type="ECO:0000256" key="1">
    <source>
        <dbReference type="ARBA" id="ARBA00004123"/>
    </source>
</evidence>
<keyword evidence="2 6" id="KW-0805">Transcription regulation</keyword>
<feature type="compositionally biased region" description="Polar residues" evidence="7">
    <location>
        <begin position="159"/>
        <end position="174"/>
    </location>
</feature>
<keyword evidence="3 6" id="KW-0238">DNA-binding</keyword>
<dbReference type="RefSeq" id="XP_069198769.1">
    <property type="nucleotide sequence ID" value="XM_069342267.1"/>
</dbReference>
<feature type="region of interest" description="Disordered" evidence="7">
    <location>
        <begin position="274"/>
        <end position="375"/>
    </location>
</feature>
<comment type="subcellular location">
    <subcellularLocation>
        <location evidence="1 6">Nucleus</location>
    </subcellularLocation>
</comment>
<comment type="subunit">
    <text evidence="6">Heterotrimer.</text>
</comment>
<dbReference type="PROSITE" id="PS51152">
    <property type="entry name" value="NFYA_HAP2_2"/>
    <property type="match status" value="1"/>
</dbReference>
<feature type="compositionally biased region" description="Polar residues" evidence="7">
    <location>
        <begin position="40"/>
        <end position="66"/>
    </location>
</feature>
<organism evidence="8 9">
    <name type="scientific">Neodothiora populina</name>
    <dbReference type="NCBI Taxonomy" id="2781224"/>
    <lineage>
        <taxon>Eukaryota</taxon>
        <taxon>Fungi</taxon>
        <taxon>Dikarya</taxon>
        <taxon>Ascomycota</taxon>
        <taxon>Pezizomycotina</taxon>
        <taxon>Dothideomycetes</taxon>
        <taxon>Dothideomycetidae</taxon>
        <taxon>Dothideales</taxon>
        <taxon>Dothioraceae</taxon>
        <taxon>Neodothiora</taxon>
    </lineage>
</organism>
<comment type="function">
    <text evidence="6">Component of the sequence-specific heterotrimeric transcription factor (NF-Y) which specifically recognizes a 5'-CCAAT-3' box motif found in the promoters of its target genes.</text>
</comment>
<feature type="region of interest" description="Disordered" evidence="7">
    <location>
        <begin position="221"/>
        <end position="245"/>
    </location>
</feature>
<evidence type="ECO:0000256" key="6">
    <source>
        <dbReference type="RuleBase" id="RU367155"/>
    </source>
</evidence>